<dbReference type="RefSeq" id="YP_009545277.1">
    <property type="nucleotide sequence ID" value="NC_040134.1"/>
</dbReference>
<dbReference type="InterPro" id="IPR002136">
    <property type="entry name" value="Ribosomal_uL4"/>
</dbReference>
<dbReference type="SUPFAM" id="SSF52166">
    <property type="entry name" value="Ribosomal protein L4"/>
    <property type="match status" value="1"/>
</dbReference>
<dbReference type="Gene3D" id="3.40.1370.10">
    <property type="match status" value="1"/>
</dbReference>
<organism evidence="9">
    <name type="scientific">Synura uvella</name>
    <dbReference type="NCBI Taxonomy" id="52557"/>
    <lineage>
        <taxon>Eukaryota</taxon>
        <taxon>Sar</taxon>
        <taxon>Stramenopiles</taxon>
        <taxon>Ochrophyta</taxon>
        <taxon>Synurophyceae</taxon>
        <taxon>Synurales</taxon>
        <taxon>Mallomonadaceae</taxon>
        <taxon>Synura</taxon>
    </lineage>
</organism>
<keyword evidence="5" id="KW-0687">Ribonucleoprotein</keyword>
<dbReference type="GO" id="GO:1990904">
    <property type="term" value="C:ribonucleoprotein complex"/>
    <property type="evidence" value="ECO:0007669"/>
    <property type="project" value="UniProtKB-KW"/>
</dbReference>
<dbReference type="GO" id="GO:0006412">
    <property type="term" value="P:translation"/>
    <property type="evidence" value="ECO:0007669"/>
    <property type="project" value="InterPro"/>
</dbReference>
<dbReference type="GO" id="GO:0005840">
    <property type="term" value="C:ribosome"/>
    <property type="evidence" value="ECO:0007669"/>
    <property type="project" value="UniProtKB-KW"/>
</dbReference>
<dbReference type="GO" id="GO:0019843">
    <property type="term" value="F:rRNA binding"/>
    <property type="evidence" value="ECO:0007669"/>
    <property type="project" value="UniProtKB-KW"/>
</dbReference>
<accession>A0A3G2QZZ0</accession>
<reference evidence="9" key="1">
    <citation type="submission" date="2018-08" db="EMBL/GenBank/DDBJ databases">
        <title>Comparative Plastid Genomics of Synurophyceae: Evolutionary Evidence of Lateral Gene Transfer and Inverted Repeat Dynamics.</title>
        <authorList>
            <person name="Kim J.I."/>
            <person name="Shin H."/>
            <person name="Skaloud P."/>
            <person name="Jung J."/>
            <person name="Yoon H.S."/>
            <person name="Archibald J.M."/>
            <person name="Shin W."/>
        </authorList>
    </citation>
    <scope>NUCLEOTIDE SEQUENCE</scope>
    <source>
        <strain evidence="9">FBCC200023</strain>
    </source>
</reference>
<evidence type="ECO:0000256" key="6">
    <source>
        <dbReference type="ARBA" id="ARBA00035208"/>
    </source>
</evidence>
<dbReference type="EMBL" id="MH795130">
    <property type="protein sequence ID" value="AYO28431.1"/>
    <property type="molecule type" value="Genomic_DNA"/>
</dbReference>
<keyword evidence="9" id="KW-0934">Plastid</keyword>
<dbReference type="HAMAP" id="MF_01328_B">
    <property type="entry name" value="Ribosomal_uL4_B"/>
    <property type="match status" value="1"/>
</dbReference>
<dbReference type="InterPro" id="IPR023574">
    <property type="entry name" value="Ribosomal_uL4_dom_sf"/>
</dbReference>
<evidence type="ECO:0000256" key="5">
    <source>
        <dbReference type="ARBA" id="ARBA00023274"/>
    </source>
</evidence>
<name>A0A3G2QZZ0_9STRA</name>
<evidence type="ECO:0000256" key="1">
    <source>
        <dbReference type="ARBA" id="ARBA00010528"/>
    </source>
</evidence>
<evidence type="ECO:0000256" key="2">
    <source>
        <dbReference type="ARBA" id="ARBA00022730"/>
    </source>
</evidence>
<keyword evidence="4 9" id="KW-0689">Ribosomal protein</keyword>
<feature type="region of interest" description="Disordered" evidence="8">
    <location>
        <begin position="39"/>
        <end position="59"/>
    </location>
</feature>
<dbReference type="PANTHER" id="PTHR10746:SF17">
    <property type="entry name" value="LARGE RIBOSOMAL SUBUNIT PROTEIN UL4C"/>
    <property type="match status" value="1"/>
</dbReference>
<evidence type="ECO:0000256" key="8">
    <source>
        <dbReference type="SAM" id="MobiDB-lite"/>
    </source>
</evidence>
<evidence type="ECO:0000313" key="9">
    <source>
        <dbReference type="EMBL" id="AYO28431.1"/>
    </source>
</evidence>
<dbReference type="NCBIfam" id="TIGR03953">
    <property type="entry name" value="rplD_bact"/>
    <property type="match status" value="1"/>
</dbReference>
<comment type="similarity">
    <text evidence="1">Belongs to the universal ribosomal protein uL4 family.</text>
</comment>
<dbReference type="GeneID" id="38571755"/>
<dbReference type="AlphaFoldDB" id="A0A3G2QZZ0"/>
<geneLocation type="plastid" evidence="9"/>
<sequence length="199" mass="22840">MESSVFFENSEKKKKAIGIIHRVYLSQLKNSRKYLASTKTKSEIRGGGRKPWKQKGTGRARAGSIRSPLFVGGGVIFGPKPRLVYKKINKKERKLATISALFLKEKQLVLVNENEFLNFDQIETKLICQLLSKFELEEQKKILFILPKPNKKFWLSSRNLKNVEVTTVTCLNLKQLLKASHIILSKESFDLIKLTYGQQ</sequence>
<keyword evidence="3" id="KW-0694">RNA-binding</keyword>
<feature type="compositionally biased region" description="Basic residues" evidence="8">
    <location>
        <begin position="47"/>
        <end position="58"/>
    </location>
</feature>
<dbReference type="Pfam" id="PF00573">
    <property type="entry name" value="Ribosomal_L4"/>
    <property type="match status" value="1"/>
</dbReference>
<gene>
    <name evidence="9" type="primary">rpl4</name>
</gene>
<evidence type="ECO:0000256" key="7">
    <source>
        <dbReference type="ARBA" id="ARBA00035387"/>
    </source>
</evidence>
<evidence type="ECO:0000256" key="4">
    <source>
        <dbReference type="ARBA" id="ARBA00022980"/>
    </source>
</evidence>
<protein>
    <recommendedName>
        <fullName evidence="6">Large ribosomal subunit protein uL4c</fullName>
    </recommendedName>
    <alternativeName>
        <fullName evidence="7">50S ribosomal protein L4, chloroplastic</fullName>
    </alternativeName>
</protein>
<proteinExistence type="inferred from homology"/>
<dbReference type="GO" id="GO:0003735">
    <property type="term" value="F:structural constituent of ribosome"/>
    <property type="evidence" value="ECO:0007669"/>
    <property type="project" value="InterPro"/>
</dbReference>
<evidence type="ECO:0000256" key="3">
    <source>
        <dbReference type="ARBA" id="ARBA00022884"/>
    </source>
</evidence>
<dbReference type="InterPro" id="IPR013005">
    <property type="entry name" value="Ribosomal_uL4-like"/>
</dbReference>
<keyword evidence="2" id="KW-0699">rRNA-binding</keyword>
<dbReference type="PANTHER" id="PTHR10746">
    <property type="entry name" value="50S RIBOSOMAL PROTEIN L4"/>
    <property type="match status" value="1"/>
</dbReference>